<protein>
    <submittedName>
        <fullName evidence="1">Head-tail adaptor protein</fullName>
    </submittedName>
</protein>
<dbReference type="Pfam" id="PF05521">
    <property type="entry name" value="Phage_HCP"/>
    <property type="match status" value="1"/>
</dbReference>
<dbReference type="Proteomes" id="UP000272412">
    <property type="component" value="Unassembled WGS sequence"/>
</dbReference>
<dbReference type="InterPro" id="IPR008767">
    <property type="entry name" value="Phage_SPP1_head-tail_adaptor"/>
</dbReference>
<dbReference type="AlphaFoldDB" id="A0A3N4NTL9"/>
<dbReference type="InterPro" id="IPR038666">
    <property type="entry name" value="SSP1_head-tail_sf"/>
</dbReference>
<organism evidence="1 2">
    <name type="scientific">Neisseria weixii</name>
    <dbReference type="NCBI Taxonomy" id="1853276"/>
    <lineage>
        <taxon>Bacteria</taxon>
        <taxon>Pseudomonadati</taxon>
        <taxon>Pseudomonadota</taxon>
        <taxon>Betaproteobacteria</taxon>
        <taxon>Neisseriales</taxon>
        <taxon>Neisseriaceae</taxon>
        <taxon>Neisseria</taxon>
    </lineage>
</organism>
<evidence type="ECO:0000313" key="1">
    <source>
        <dbReference type="EMBL" id="RPD90513.1"/>
    </source>
</evidence>
<sequence>MKACDLKHRVTIRRHQSDGQDPETGDLLEGWVDVATVWAKIVPSSVREFLQAAAVQNEISARVVVRYSKATAQITPNCLLIHGQDTYEIKGIMPDPDGGRTYLTLVCAKKDN</sequence>
<evidence type="ECO:0000313" key="2">
    <source>
        <dbReference type="Proteomes" id="UP000272412"/>
    </source>
</evidence>
<dbReference type="NCBIfam" id="TIGR01563">
    <property type="entry name" value="gp16_SPP1"/>
    <property type="match status" value="1"/>
</dbReference>
<dbReference type="Gene3D" id="2.40.10.270">
    <property type="entry name" value="Bacteriophage SPP1 head-tail adaptor protein"/>
    <property type="match status" value="1"/>
</dbReference>
<accession>A0A3N4NTL9</accession>
<comment type="caution">
    <text evidence="1">The sequence shown here is derived from an EMBL/GenBank/DDBJ whole genome shotgun (WGS) entry which is preliminary data.</text>
</comment>
<dbReference type="OrthoDB" id="5460234at2"/>
<dbReference type="EMBL" id="RPFL01000002">
    <property type="protein sequence ID" value="RPD90513.1"/>
    <property type="molecule type" value="Genomic_DNA"/>
</dbReference>
<gene>
    <name evidence="1" type="ORF">EGK74_01820</name>
</gene>
<dbReference type="RefSeq" id="WP_123803640.1">
    <property type="nucleotide sequence ID" value="NZ_RPFL01000002.1"/>
</dbReference>
<proteinExistence type="predicted"/>
<reference evidence="1 2" key="1">
    <citation type="submission" date="2018-11" db="EMBL/GenBank/DDBJ databases">
        <title>Neisseria weixii sp. nov. isolated from the rectal contents of plateau pika (Ochotona cruzoniae).</title>
        <authorList>
            <person name="Zhang G."/>
        </authorList>
    </citation>
    <scope>NUCLEOTIDE SEQUENCE [LARGE SCALE GENOMIC DNA]</scope>
    <source>
        <strain evidence="1 2">10009</strain>
    </source>
</reference>
<name>A0A3N4NTL9_9NEIS</name>
<keyword evidence="2" id="KW-1185">Reference proteome</keyword>